<comment type="caution">
    <text evidence="3">The sequence shown here is derived from an EMBL/GenBank/DDBJ whole genome shotgun (WGS) entry which is preliminary data.</text>
</comment>
<feature type="region of interest" description="Disordered" evidence="1">
    <location>
        <begin position="1"/>
        <end position="77"/>
    </location>
</feature>
<dbReference type="Proteomes" id="UP000286931">
    <property type="component" value="Unassembled WGS sequence"/>
</dbReference>
<feature type="transmembrane region" description="Helical" evidence="2">
    <location>
        <begin position="224"/>
        <end position="245"/>
    </location>
</feature>
<protein>
    <submittedName>
        <fullName evidence="3">ABC transporter</fullName>
    </submittedName>
</protein>
<feature type="transmembrane region" description="Helical" evidence="2">
    <location>
        <begin position="303"/>
        <end position="324"/>
    </location>
</feature>
<dbReference type="EMBL" id="BIFH01000017">
    <property type="protein sequence ID" value="GCD95127.1"/>
    <property type="molecule type" value="Genomic_DNA"/>
</dbReference>
<sequence length="329" mass="34330">MAQNTPPPMPQGPPHLPPQGQPAPTHQHMQAQQEPVRQPPAQHIQAQQLPGQQFPPPGQQFPSPGQQAGRPAHVGGHIGGGNAGFGRVLLSEWTKIRTVRSTVWTLIVMVALILGLGLLIAGLANPKPKDDYVSISLIGVIIAQLAAATLGVLTISAEYTTGMIRTTLTAYPRRIQVLVAKGVVFAGLMFVVGLVTIGLTAVLGKAMFTSRIGDSTAEVEMFRSVVGSSLYLAVIGLFGLGLGVLLRHSAGAITALMGAILLPMIIGPFLPQSVGEKVMQYSPMFALGKLIGGGDGDGGPGPWPSLLLIAVYAAIVLIAGGIRLRSRDV</sequence>
<feature type="transmembrane region" description="Helical" evidence="2">
    <location>
        <begin position="252"/>
        <end position="270"/>
    </location>
</feature>
<dbReference type="AlphaFoldDB" id="A0A401YKK1"/>
<feature type="transmembrane region" description="Helical" evidence="2">
    <location>
        <begin position="135"/>
        <end position="157"/>
    </location>
</feature>
<proteinExistence type="predicted"/>
<reference evidence="3 4" key="1">
    <citation type="submission" date="2018-12" db="EMBL/GenBank/DDBJ databases">
        <title>Draft genome sequence of Embleya hyalina NBRC 13850T.</title>
        <authorList>
            <person name="Komaki H."/>
            <person name="Hosoyama A."/>
            <person name="Kimura A."/>
            <person name="Ichikawa N."/>
            <person name="Tamura T."/>
        </authorList>
    </citation>
    <scope>NUCLEOTIDE SEQUENCE [LARGE SCALE GENOMIC DNA]</scope>
    <source>
        <strain evidence="3 4">NBRC 13850</strain>
    </source>
</reference>
<evidence type="ECO:0000313" key="3">
    <source>
        <dbReference type="EMBL" id="GCD95127.1"/>
    </source>
</evidence>
<feature type="transmembrane region" description="Helical" evidence="2">
    <location>
        <begin position="178"/>
        <end position="204"/>
    </location>
</feature>
<keyword evidence="2" id="KW-1133">Transmembrane helix</keyword>
<keyword evidence="4" id="KW-1185">Reference proteome</keyword>
<feature type="compositionally biased region" description="Low complexity" evidence="1">
    <location>
        <begin position="60"/>
        <end position="69"/>
    </location>
</feature>
<dbReference type="RefSeq" id="WP_126637284.1">
    <property type="nucleotide sequence ID" value="NZ_BIFH01000017.1"/>
</dbReference>
<keyword evidence="2" id="KW-0472">Membrane</keyword>
<feature type="transmembrane region" description="Helical" evidence="2">
    <location>
        <begin position="103"/>
        <end position="123"/>
    </location>
</feature>
<evidence type="ECO:0000256" key="2">
    <source>
        <dbReference type="SAM" id="Phobius"/>
    </source>
</evidence>
<name>A0A401YKK1_9ACTN</name>
<gene>
    <name evidence="3" type="ORF">EHYA_02796</name>
</gene>
<keyword evidence="2" id="KW-0812">Transmembrane</keyword>
<accession>A0A401YKK1</accession>
<organism evidence="3 4">
    <name type="scientific">Embleya hyalina</name>
    <dbReference type="NCBI Taxonomy" id="516124"/>
    <lineage>
        <taxon>Bacteria</taxon>
        <taxon>Bacillati</taxon>
        <taxon>Actinomycetota</taxon>
        <taxon>Actinomycetes</taxon>
        <taxon>Kitasatosporales</taxon>
        <taxon>Streptomycetaceae</taxon>
        <taxon>Embleya</taxon>
    </lineage>
</organism>
<evidence type="ECO:0000256" key="1">
    <source>
        <dbReference type="SAM" id="MobiDB-lite"/>
    </source>
</evidence>
<feature type="compositionally biased region" description="Pro residues" evidence="1">
    <location>
        <begin position="1"/>
        <end position="21"/>
    </location>
</feature>
<evidence type="ECO:0000313" key="4">
    <source>
        <dbReference type="Proteomes" id="UP000286931"/>
    </source>
</evidence>
<dbReference type="SUPFAM" id="SSF81995">
    <property type="entry name" value="beta-sandwich domain of Sec23/24"/>
    <property type="match status" value="1"/>
</dbReference>
<dbReference type="OrthoDB" id="3297477at2"/>